<dbReference type="Proteomes" id="UP000696280">
    <property type="component" value="Unassembled WGS sequence"/>
</dbReference>
<gene>
    <name evidence="1" type="ORF">HYFRA_00005141</name>
</gene>
<dbReference type="AlphaFoldDB" id="A0A9N9LCS6"/>
<organism evidence="1 2">
    <name type="scientific">Hymenoscyphus fraxineus</name>
    <dbReference type="NCBI Taxonomy" id="746836"/>
    <lineage>
        <taxon>Eukaryota</taxon>
        <taxon>Fungi</taxon>
        <taxon>Dikarya</taxon>
        <taxon>Ascomycota</taxon>
        <taxon>Pezizomycotina</taxon>
        <taxon>Leotiomycetes</taxon>
        <taxon>Helotiales</taxon>
        <taxon>Helotiaceae</taxon>
        <taxon>Hymenoscyphus</taxon>
    </lineage>
</organism>
<evidence type="ECO:0000313" key="1">
    <source>
        <dbReference type="EMBL" id="CAG8962098.1"/>
    </source>
</evidence>
<reference evidence="1" key="1">
    <citation type="submission" date="2021-07" db="EMBL/GenBank/DDBJ databases">
        <authorList>
            <person name="Durling M."/>
        </authorList>
    </citation>
    <scope>NUCLEOTIDE SEQUENCE</scope>
</reference>
<dbReference type="EMBL" id="CAJVRL010000127">
    <property type="protein sequence ID" value="CAG8962098.1"/>
    <property type="molecule type" value="Genomic_DNA"/>
</dbReference>
<proteinExistence type="predicted"/>
<protein>
    <submittedName>
        <fullName evidence="1">Uncharacterized protein</fullName>
    </submittedName>
</protein>
<keyword evidence="2" id="KW-1185">Reference proteome</keyword>
<sequence>MLNELVGFTKDITYRIAGVGLRCLGYPLYLWQARHILFVVVVVNRDVEQSSCGEVESMLRVQPLGFSLKTEFAAKMATSVDCPIHKATQELQEACVTVNFTSMALACRNCAIRNQHQSGRENRRFQTVGRSAIKRNLNLGVPDQKTNTHRNFGPPLGGPVVFDNHYYTGPNRGTNFRPTVTFTPFANAPPPVNTNRTFEPPYGQPVGFFNNHYTGPNRGTGFVPTVNFTPFADARPAVNIFRTFVSGATNSPDGLI</sequence>
<comment type="caution">
    <text evidence="1">The sequence shown here is derived from an EMBL/GenBank/DDBJ whole genome shotgun (WGS) entry which is preliminary data.</text>
</comment>
<name>A0A9N9LCS6_9HELO</name>
<evidence type="ECO:0000313" key="2">
    <source>
        <dbReference type="Proteomes" id="UP000696280"/>
    </source>
</evidence>
<accession>A0A9N9LCS6</accession>